<feature type="compositionally biased region" description="Basic residues" evidence="1">
    <location>
        <begin position="67"/>
        <end position="82"/>
    </location>
</feature>
<accession>Q2H518</accession>
<proteinExistence type="predicted"/>
<dbReference type="Proteomes" id="UP000001056">
    <property type="component" value="Unassembled WGS sequence"/>
</dbReference>
<dbReference type="EMBL" id="CH408031">
    <property type="protein sequence ID" value="EAQ89628.1"/>
    <property type="molecule type" value="Genomic_DNA"/>
</dbReference>
<feature type="region of interest" description="Disordered" evidence="1">
    <location>
        <begin position="1"/>
        <end position="33"/>
    </location>
</feature>
<evidence type="ECO:0000313" key="3">
    <source>
        <dbReference type="Proteomes" id="UP000001056"/>
    </source>
</evidence>
<dbReference type="RefSeq" id="XP_001222342.1">
    <property type="nucleotide sequence ID" value="XM_001222341.1"/>
</dbReference>
<feature type="region of interest" description="Disordered" evidence="1">
    <location>
        <begin position="50"/>
        <end position="82"/>
    </location>
</feature>
<protein>
    <submittedName>
        <fullName evidence="2">Uncharacterized protein</fullName>
    </submittedName>
</protein>
<dbReference type="AlphaFoldDB" id="Q2H518"/>
<dbReference type="VEuPathDB" id="FungiDB:CHGG_06247"/>
<dbReference type="HOGENOM" id="CLU_2558103_0_0_1"/>
<evidence type="ECO:0000256" key="1">
    <source>
        <dbReference type="SAM" id="MobiDB-lite"/>
    </source>
</evidence>
<keyword evidence="3" id="KW-1185">Reference proteome</keyword>
<gene>
    <name evidence="2" type="ORF">CHGG_06247</name>
</gene>
<organism evidence="2 3">
    <name type="scientific">Chaetomium globosum (strain ATCC 6205 / CBS 148.51 / DSM 1962 / NBRC 6347 / NRRL 1970)</name>
    <name type="common">Soil fungus</name>
    <dbReference type="NCBI Taxonomy" id="306901"/>
    <lineage>
        <taxon>Eukaryota</taxon>
        <taxon>Fungi</taxon>
        <taxon>Dikarya</taxon>
        <taxon>Ascomycota</taxon>
        <taxon>Pezizomycotina</taxon>
        <taxon>Sordariomycetes</taxon>
        <taxon>Sordariomycetidae</taxon>
        <taxon>Sordariales</taxon>
        <taxon>Chaetomiaceae</taxon>
        <taxon>Chaetomium</taxon>
    </lineage>
</organism>
<name>Q2H518_CHAGB</name>
<reference evidence="3" key="1">
    <citation type="journal article" date="2015" name="Genome Announc.">
        <title>Draft genome sequence of the cellulolytic fungus Chaetomium globosum.</title>
        <authorList>
            <person name="Cuomo C.A."/>
            <person name="Untereiner W.A."/>
            <person name="Ma L.-J."/>
            <person name="Grabherr M."/>
            <person name="Birren B.W."/>
        </authorList>
    </citation>
    <scope>NUCLEOTIDE SEQUENCE [LARGE SCALE GENOMIC DNA]</scope>
    <source>
        <strain evidence="3">ATCC 6205 / CBS 148.51 / DSM 1962 / NBRC 6347 / NRRL 1970</strain>
    </source>
</reference>
<evidence type="ECO:0000313" key="2">
    <source>
        <dbReference type="EMBL" id="EAQ89628.1"/>
    </source>
</evidence>
<dbReference type="InParanoid" id="Q2H518"/>
<dbReference type="GeneID" id="4391516"/>
<sequence>MATLQVPGYDDYDDDNGDQQVLPLSSPPPGHKLLTHHYDSLAELTGDLHNWGAGGHAPGGHREGRAGGHRGGRIGGRVKSHD</sequence>